<evidence type="ECO:0000313" key="3">
    <source>
        <dbReference type="EMBL" id="NAS14096.1"/>
    </source>
</evidence>
<proteinExistence type="predicted"/>
<sequence>MKRILLLKGIAILLLSLLFSSGCQEQTRPDLDAEKAKILEMHHAQRNYHFEKDSLAFADQMSEHFISVNRGIISRPTREELLARYNRYFSSVEFLKWDDVSDPVIRFSDDGSMAYTVVDKIVRVRYTDAEGNSEEGETHFAWTTIYRKYGDQWKIDGVTSTNKPEAD</sequence>
<evidence type="ECO:0000259" key="2">
    <source>
        <dbReference type="Pfam" id="PF14534"/>
    </source>
</evidence>
<dbReference type="EMBL" id="WXYO01000008">
    <property type="protein sequence ID" value="NAS14096.1"/>
    <property type="molecule type" value="Genomic_DNA"/>
</dbReference>
<reference evidence="3 4" key="1">
    <citation type="submission" date="2020-01" db="EMBL/GenBank/DDBJ databases">
        <title>Bacteria diversity of Porities sp.</title>
        <authorList>
            <person name="Wang G."/>
        </authorList>
    </citation>
    <scope>NUCLEOTIDE SEQUENCE [LARGE SCALE GENOMIC DNA]</scope>
    <source>
        <strain evidence="3 4">R33</strain>
    </source>
</reference>
<comment type="caution">
    <text evidence="3">The sequence shown here is derived from an EMBL/GenBank/DDBJ whole genome shotgun (WGS) entry which is preliminary data.</text>
</comment>
<dbReference type="Proteomes" id="UP000475249">
    <property type="component" value="Unassembled WGS sequence"/>
</dbReference>
<evidence type="ECO:0000313" key="4">
    <source>
        <dbReference type="Proteomes" id="UP000475249"/>
    </source>
</evidence>
<dbReference type="Gene3D" id="3.10.450.50">
    <property type="match status" value="1"/>
</dbReference>
<dbReference type="InterPro" id="IPR027843">
    <property type="entry name" value="DUF4440"/>
</dbReference>
<dbReference type="InterPro" id="IPR032710">
    <property type="entry name" value="NTF2-like_dom_sf"/>
</dbReference>
<feature type="signal peptide" evidence="1">
    <location>
        <begin position="1"/>
        <end position="25"/>
    </location>
</feature>
<dbReference type="RefSeq" id="WP_161437124.1">
    <property type="nucleotide sequence ID" value="NZ_WXYO01000008.1"/>
</dbReference>
<dbReference type="AlphaFoldDB" id="A0A6L9EHF8"/>
<keyword evidence="4" id="KW-1185">Reference proteome</keyword>
<name>A0A6L9EHF8_9FLAO</name>
<protein>
    <submittedName>
        <fullName evidence="3">DUF4440 domain-containing protein</fullName>
    </submittedName>
</protein>
<gene>
    <name evidence="3" type="ORF">GTQ38_18950</name>
</gene>
<feature type="domain" description="DUF4440" evidence="2">
    <location>
        <begin position="51"/>
        <end position="155"/>
    </location>
</feature>
<dbReference type="SUPFAM" id="SSF54427">
    <property type="entry name" value="NTF2-like"/>
    <property type="match status" value="1"/>
</dbReference>
<accession>A0A6L9EHF8</accession>
<keyword evidence="1" id="KW-0732">Signal</keyword>
<dbReference type="PROSITE" id="PS51257">
    <property type="entry name" value="PROKAR_LIPOPROTEIN"/>
    <property type="match status" value="1"/>
</dbReference>
<feature type="chain" id="PRO_5026906931" evidence="1">
    <location>
        <begin position="26"/>
        <end position="167"/>
    </location>
</feature>
<evidence type="ECO:0000256" key="1">
    <source>
        <dbReference type="SAM" id="SignalP"/>
    </source>
</evidence>
<organism evidence="3 4">
    <name type="scientific">Poritiphilus flavus</name>
    <dbReference type="NCBI Taxonomy" id="2697053"/>
    <lineage>
        <taxon>Bacteria</taxon>
        <taxon>Pseudomonadati</taxon>
        <taxon>Bacteroidota</taxon>
        <taxon>Flavobacteriia</taxon>
        <taxon>Flavobacteriales</taxon>
        <taxon>Flavobacteriaceae</taxon>
        <taxon>Poritiphilus</taxon>
    </lineage>
</organism>
<dbReference type="Pfam" id="PF14534">
    <property type="entry name" value="DUF4440"/>
    <property type="match status" value="1"/>
</dbReference>